<dbReference type="AlphaFoldDB" id="A0A059BJC2"/>
<evidence type="ECO:0000313" key="1">
    <source>
        <dbReference type="EMBL" id="KCW65946.1"/>
    </source>
</evidence>
<dbReference type="Gramene" id="KCW65946">
    <property type="protein sequence ID" value="KCW65946"/>
    <property type="gene ID" value="EUGRSUZ_G03252"/>
</dbReference>
<gene>
    <name evidence="1" type="ORF">EUGRSUZ_G03252</name>
</gene>
<organism evidence="1">
    <name type="scientific">Eucalyptus grandis</name>
    <name type="common">Flooded gum</name>
    <dbReference type="NCBI Taxonomy" id="71139"/>
    <lineage>
        <taxon>Eukaryota</taxon>
        <taxon>Viridiplantae</taxon>
        <taxon>Streptophyta</taxon>
        <taxon>Embryophyta</taxon>
        <taxon>Tracheophyta</taxon>
        <taxon>Spermatophyta</taxon>
        <taxon>Magnoliopsida</taxon>
        <taxon>eudicotyledons</taxon>
        <taxon>Gunneridae</taxon>
        <taxon>Pentapetalae</taxon>
        <taxon>rosids</taxon>
        <taxon>malvids</taxon>
        <taxon>Myrtales</taxon>
        <taxon>Myrtaceae</taxon>
        <taxon>Myrtoideae</taxon>
        <taxon>Eucalypteae</taxon>
        <taxon>Eucalyptus</taxon>
    </lineage>
</organism>
<sequence>MPYSTLILLKMIGGKNVHGKSIAHMHYGTNKIINMVKYQVHHFSWNHTRGCRSTLYHLFPDDDKLRNINSNNF</sequence>
<accession>A0A059BJC2</accession>
<protein>
    <submittedName>
        <fullName evidence="1">Uncharacterized protein</fullName>
    </submittedName>
</protein>
<reference evidence="1" key="1">
    <citation type="submission" date="2013-07" db="EMBL/GenBank/DDBJ databases">
        <title>The genome of Eucalyptus grandis.</title>
        <authorList>
            <person name="Schmutz J."/>
            <person name="Hayes R."/>
            <person name="Myburg A."/>
            <person name="Tuskan G."/>
            <person name="Grattapaglia D."/>
            <person name="Rokhsar D.S."/>
        </authorList>
    </citation>
    <scope>NUCLEOTIDE SEQUENCE</scope>
    <source>
        <tissue evidence="1">Leaf extractions</tissue>
    </source>
</reference>
<dbReference type="EMBL" id="KK198759">
    <property type="protein sequence ID" value="KCW65946.1"/>
    <property type="molecule type" value="Genomic_DNA"/>
</dbReference>
<name>A0A059BJC2_EUCGR</name>
<proteinExistence type="predicted"/>
<dbReference type="InParanoid" id="A0A059BJC2"/>